<dbReference type="EMBL" id="LDAU01000214">
    <property type="protein sequence ID" value="KRW99366.1"/>
    <property type="molecule type" value="Genomic_DNA"/>
</dbReference>
<dbReference type="AlphaFoldDB" id="A0A0V0QAV8"/>
<reference evidence="1 2" key="1">
    <citation type="journal article" date="2015" name="Sci. Rep.">
        <title>Genome of the facultative scuticociliatosis pathogen Pseudocohnilembus persalinus provides insight into its virulence through horizontal gene transfer.</title>
        <authorList>
            <person name="Xiong J."/>
            <person name="Wang G."/>
            <person name="Cheng J."/>
            <person name="Tian M."/>
            <person name="Pan X."/>
            <person name="Warren A."/>
            <person name="Jiang C."/>
            <person name="Yuan D."/>
            <person name="Miao W."/>
        </authorList>
    </citation>
    <scope>NUCLEOTIDE SEQUENCE [LARGE SCALE GENOMIC DNA]</scope>
    <source>
        <strain evidence="1">36N120E</strain>
    </source>
</reference>
<evidence type="ECO:0000313" key="1">
    <source>
        <dbReference type="EMBL" id="KRW99366.1"/>
    </source>
</evidence>
<proteinExistence type="predicted"/>
<comment type="caution">
    <text evidence="1">The sequence shown here is derived from an EMBL/GenBank/DDBJ whole genome shotgun (WGS) entry which is preliminary data.</text>
</comment>
<evidence type="ECO:0000313" key="2">
    <source>
        <dbReference type="Proteomes" id="UP000054937"/>
    </source>
</evidence>
<keyword evidence="2" id="KW-1185">Reference proteome</keyword>
<dbReference type="InParanoid" id="A0A0V0QAV8"/>
<protein>
    <submittedName>
        <fullName evidence="1">Uncharacterized protein</fullName>
    </submittedName>
</protein>
<dbReference type="Proteomes" id="UP000054937">
    <property type="component" value="Unassembled WGS sequence"/>
</dbReference>
<name>A0A0V0QAV8_PSEPJ</name>
<accession>A0A0V0QAV8</accession>
<gene>
    <name evidence="1" type="ORF">PPERSA_02478</name>
</gene>
<organism evidence="1 2">
    <name type="scientific">Pseudocohnilembus persalinus</name>
    <name type="common">Ciliate</name>
    <dbReference type="NCBI Taxonomy" id="266149"/>
    <lineage>
        <taxon>Eukaryota</taxon>
        <taxon>Sar</taxon>
        <taxon>Alveolata</taxon>
        <taxon>Ciliophora</taxon>
        <taxon>Intramacronucleata</taxon>
        <taxon>Oligohymenophorea</taxon>
        <taxon>Scuticociliatia</taxon>
        <taxon>Philasterida</taxon>
        <taxon>Pseudocohnilembidae</taxon>
        <taxon>Pseudocohnilembus</taxon>
    </lineage>
</organism>
<sequence>MDILAKIEQDQDNQKDLPLQEIIPQIPNQYYLEQYQQSTTDDNSAAQQNPLQNAQYSLKIYNKQQQDSLSNLYNQQFYNGFINKNIENNNQHQFGSAQQINPYIQTNIQNNNCNNQSQLQTTEPQFRLLNFHEYQRELFQSQIKQSTIYPFNTEQKTQCQPKNQSIHLVNPNQLQPNSHTLQSVIELKMYKDMSLQEKEKIIKFEKCGKNSNINRHFSQINYQFQNKNLNTQKDNTQNQSLNNLSINQIQSKKDLQLNYECLKQITKLNLPLSNQTRLKNHQRFNNQDKQFQNQNYQRQQLLANIDVSSKRARKNKKKPQIPKNISTTHISTNIFNGLVSHLIKFWHKYYRCKNNPQKSYKQIQKRQINDLNPINCSCSHCADLNLFLKFKRSQKNKNITNFQELWSQSNRIKIISEDYFIHYSSTNILNKFENVTKKYKKKQNSKNDGRYMIYAYQSLSVFLWGIDNKNQFVQFKK</sequence>